<evidence type="ECO:0000313" key="2">
    <source>
        <dbReference type="Proteomes" id="UP001165960"/>
    </source>
</evidence>
<dbReference type="EMBL" id="QTSX02004261">
    <property type="protein sequence ID" value="KAJ9067376.1"/>
    <property type="molecule type" value="Genomic_DNA"/>
</dbReference>
<reference evidence="1" key="1">
    <citation type="submission" date="2022-04" db="EMBL/GenBank/DDBJ databases">
        <title>Genome of the entomopathogenic fungus Entomophthora muscae.</title>
        <authorList>
            <person name="Elya C."/>
            <person name="Lovett B.R."/>
            <person name="Lee E."/>
            <person name="Macias A.M."/>
            <person name="Hajek A.E."/>
            <person name="De Bivort B.L."/>
            <person name="Kasson M.T."/>
            <person name="De Fine Licht H.H."/>
            <person name="Stajich J.E."/>
        </authorList>
    </citation>
    <scope>NUCLEOTIDE SEQUENCE</scope>
    <source>
        <strain evidence="1">Berkeley</strain>
    </source>
</reference>
<comment type="caution">
    <text evidence="1">The sequence shown here is derived from an EMBL/GenBank/DDBJ whole genome shotgun (WGS) entry which is preliminary data.</text>
</comment>
<name>A0ACC2SYP2_9FUNG</name>
<organism evidence="1 2">
    <name type="scientific">Entomophthora muscae</name>
    <dbReference type="NCBI Taxonomy" id="34485"/>
    <lineage>
        <taxon>Eukaryota</taxon>
        <taxon>Fungi</taxon>
        <taxon>Fungi incertae sedis</taxon>
        <taxon>Zoopagomycota</taxon>
        <taxon>Entomophthoromycotina</taxon>
        <taxon>Entomophthoromycetes</taxon>
        <taxon>Entomophthorales</taxon>
        <taxon>Entomophthoraceae</taxon>
        <taxon>Entomophthora</taxon>
    </lineage>
</organism>
<dbReference type="Proteomes" id="UP001165960">
    <property type="component" value="Unassembled WGS sequence"/>
</dbReference>
<gene>
    <name evidence="1" type="ORF">DSO57_1000285</name>
</gene>
<evidence type="ECO:0000313" key="1">
    <source>
        <dbReference type="EMBL" id="KAJ9067376.1"/>
    </source>
</evidence>
<accession>A0ACC2SYP2</accession>
<keyword evidence="2" id="KW-1185">Reference proteome</keyword>
<proteinExistence type="predicted"/>
<protein>
    <submittedName>
        <fullName evidence="1">Uncharacterized protein</fullName>
    </submittedName>
</protein>
<sequence length="265" mass="29640">MAQYKAAVENELDEEAKNNTEWNLHVKKKENPVADNKVSEEVVKFVKAFLAQNVAPERCGPPICYNCGTQGHISVYCTQTCTECGKSHHGTKCPVRQEHINRRLKIQRGQNSTTSDQMMLELMAVEKHPLTPPTRGGHKVIKNNQLAPDDAILETLQNMTFPPREPPKTATPAKVYPDPSRHQPPATYAEAAAKRMDISHESHDEPKRNRVVEPSPTRAPSPVKKPTCEQAPSPDLVLTEQQSKTSPGLLHWKNHLCLPLMKTKS</sequence>